<dbReference type="Proteomes" id="UP000765509">
    <property type="component" value="Unassembled WGS sequence"/>
</dbReference>
<feature type="region of interest" description="Disordered" evidence="1">
    <location>
        <begin position="89"/>
        <end position="130"/>
    </location>
</feature>
<protein>
    <submittedName>
        <fullName evidence="2">Uncharacterized protein</fullName>
    </submittedName>
</protein>
<proteinExistence type="predicted"/>
<keyword evidence="3" id="KW-1185">Reference proteome</keyword>
<dbReference type="EMBL" id="AVOT02004212">
    <property type="protein sequence ID" value="MBW0475718.1"/>
    <property type="molecule type" value="Genomic_DNA"/>
</dbReference>
<feature type="compositionally biased region" description="Basic and acidic residues" evidence="1">
    <location>
        <begin position="90"/>
        <end position="102"/>
    </location>
</feature>
<feature type="compositionally biased region" description="Polar residues" evidence="1">
    <location>
        <begin position="105"/>
        <end position="120"/>
    </location>
</feature>
<accession>A0A9Q3GPZ5</accession>
<evidence type="ECO:0000313" key="2">
    <source>
        <dbReference type="EMBL" id="MBW0475718.1"/>
    </source>
</evidence>
<gene>
    <name evidence="2" type="ORF">O181_015433</name>
</gene>
<feature type="region of interest" description="Disordered" evidence="1">
    <location>
        <begin position="1"/>
        <end position="73"/>
    </location>
</feature>
<organism evidence="2 3">
    <name type="scientific">Austropuccinia psidii MF-1</name>
    <dbReference type="NCBI Taxonomy" id="1389203"/>
    <lineage>
        <taxon>Eukaryota</taxon>
        <taxon>Fungi</taxon>
        <taxon>Dikarya</taxon>
        <taxon>Basidiomycota</taxon>
        <taxon>Pucciniomycotina</taxon>
        <taxon>Pucciniomycetes</taxon>
        <taxon>Pucciniales</taxon>
        <taxon>Sphaerophragmiaceae</taxon>
        <taxon>Austropuccinia</taxon>
    </lineage>
</organism>
<evidence type="ECO:0000256" key="1">
    <source>
        <dbReference type="SAM" id="MobiDB-lite"/>
    </source>
</evidence>
<feature type="compositionally biased region" description="Basic and acidic residues" evidence="1">
    <location>
        <begin position="17"/>
        <end position="31"/>
    </location>
</feature>
<dbReference type="AlphaFoldDB" id="A0A9Q3GPZ5"/>
<feature type="compositionally biased region" description="Polar residues" evidence="1">
    <location>
        <begin position="61"/>
        <end position="73"/>
    </location>
</feature>
<reference evidence="2" key="1">
    <citation type="submission" date="2021-03" db="EMBL/GenBank/DDBJ databases">
        <title>Draft genome sequence of rust myrtle Austropuccinia psidii MF-1, a brazilian biotype.</title>
        <authorList>
            <person name="Quecine M.C."/>
            <person name="Pachon D.M.R."/>
            <person name="Bonatelli M.L."/>
            <person name="Correr F.H."/>
            <person name="Franceschini L.M."/>
            <person name="Leite T.F."/>
            <person name="Margarido G.R.A."/>
            <person name="Almeida C.A."/>
            <person name="Ferrarezi J.A."/>
            <person name="Labate C.A."/>
        </authorList>
    </citation>
    <scope>NUCLEOTIDE SEQUENCE</scope>
    <source>
        <strain evidence="2">MF-1</strain>
    </source>
</reference>
<name>A0A9Q3GPZ5_9BASI</name>
<sequence length="130" mass="14792">MPIISETELELSMSNSNRDKSHSEGSNRHIYEPVQALLHGKQKQRLGNVVTNSPRSKELLENSQRFPQTGGNSEILQWMESTIIQTSNQKYKELEQQKEGGKQGRSPSSFYQQATSQKTSQEGKKNKKKN</sequence>
<comment type="caution">
    <text evidence="2">The sequence shown here is derived from an EMBL/GenBank/DDBJ whole genome shotgun (WGS) entry which is preliminary data.</text>
</comment>
<evidence type="ECO:0000313" key="3">
    <source>
        <dbReference type="Proteomes" id="UP000765509"/>
    </source>
</evidence>